<proteinExistence type="predicted"/>
<accession>A0A368Y1S7</accession>
<gene>
    <name evidence="1" type="ORF">DFR57_104246</name>
</gene>
<dbReference type="Proteomes" id="UP000252585">
    <property type="component" value="Unassembled WGS sequence"/>
</dbReference>
<reference evidence="1 2" key="1">
    <citation type="submission" date="2018-07" db="EMBL/GenBank/DDBJ databases">
        <title>Genomic Encyclopedia of Type Strains, Phase IV (KMG-IV): sequencing the most valuable type-strain genomes for metagenomic binning, comparative biology and taxonomic classification.</title>
        <authorList>
            <person name="Goeker M."/>
        </authorList>
    </citation>
    <scope>NUCLEOTIDE SEQUENCE [LARGE SCALE GENOMIC DNA]</scope>
    <source>
        <strain evidence="1 2">DSM 27696</strain>
    </source>
</reference>
<dbReference type="Gene3D" id="3.40.50.150">
    <property type="entry name" value="Vaccinia Virus protein VP39"/>
    <property type="match status" value="1"/>
</dbReference>
<dbReference type="RefSeq" id="WP_114352340.1">
    <property type="nucleotide sequence ID" value="NZ_QPJJ01000004.1"/>
</dbReference>
<protein>
    <submittedName>
        <fullName evidence="1">Uncharacterized protein</fullName>
    </submittedName>
</protein>
<name>A0A368Y1S7_9BACI</name>
<evidence type="ECO:0000313" key="1">
    <source>
        <dbReference type="EMBL" id="RCW73248.1"/>
    </source>
</evidence>
<comment type="caution">
    <text evidence="1">The sequence shown here is derived from an EMBL/GenBank/DDBJ whole genome shotgun (WGS) entry which is preliminary data.</text>
</comment>
<dbReference type="OrthoDB" id="213472at2"/>
<dbReference type="InterPro" id="IPR029063">
    <property type="entry name" value="SAM-dependent_MTases_sf"/>
</dbReference>
<evidence type="ECO:0000313" key="2">
    <source>
        <dbReference type="Proteomes" id="UP000252585"/>
    </source>
</evidence>
<sequence length="92" mass="10351">MFSLNDGWQSKKVLRYPKTIHRKVPGYQTTYQLTAKLLKGKLPHHERNVLLIGAVGGEELLNILAIIPDTKLTALDPSEKMSIWVQALHCSS</sequence>
<keyword evidence="2" id="KW-1185">Reference proteome</keyword>
<dbReference type="AlphaFoldDB" id="A0A368Y1S7"/>
<dbReference type="EMBL" id="QPJJ01000004">
    <property type="protein sequence ID" value="RCW73248.1"/>
    <property type="molecule type" value="Genomic_DNA"/>
</dbReference>
<organism evidence="1 2">
    <name type="scientific">Saliterribacillus persicus</name>
    <dbReference type="NCBI Taxonomy" id="930114"/>
    <lineage>
        <taxon>Bacteria</taxon>
        <taxon>Bacillati</taxon>
        <taxon>Bacillota</taxon>
        <taxon>Bacilli</taxon>
        <taxon>Bacillales</taxon>
        <taxon>Bacillaceae</taxon>
        <taxon>Saliterribacillus</taxon>
    </lineage>
</organism>